<reference evidence="1 2" key="1">
    <citation type="submission" date="2021-06" db="EMBL/GenBank/DDBJ databases">
        <authorList>
            <person name="Palmer J.M."/>
        </authorList>
    </citation>
    <scope>NUCLEOTIDE SEQUENCE [LARGE SCALE GENOMIC DNA]</scope>
    <source>
        <strain evidence="1 2">AS_MEX2019</strain>
        <tissue evidence="1">Muscle</tissue>
    </source>
</reference>
<organism evidence="1 2">
    <name type="scientific">Ameca splendens</name>
    <dbReference type="NCBI Taxonomy" id="208324"/>
    <lineage>
        <taxon>Eukaryota</taxon>
        <taxon>Metazoa</taxon>
        <taxon>Chordata</taxon>
        <taxon>Craniata</taxon>
        <taxon>Vertebrata</taxon>
        <taxon>Euteleostomi</taxon>
        <taxon>Actinopterygii</taxon>
        <taxon>Neopterygii</taxon>
        <taxon>Teleostei</taxon>
        <taxon>Neoteleostei</taxon>
        <taxon>Acanthomorphata</taxon>
        <taxon>Ovalentaria</taxon>
        <taxon>Atherinomorphae</taxon>
        <taxon>Cyprinodontiformes</taxon>
        <taxon>Goodeidae</taxon>
        <taxon>Ameca</taxon>
    </lineage>
</organism>
<evidence type="ECO:0000313" key="1">
    <source>
        <dbReference type="EMBL" id="MEQ2302644.1"/>
    </source>
</evidence>
<dbReference type="Proteomes" id="UP001469553">
    <property type="component" value="Unassembled WGS sequence"/>
</dbReference>
<keyword evidence="2" id="KW-1185">Reference proteome</keyword>
<comment type="caution">
    <text evidence="1">The sequence shown here is derived from an EMBL/GenBank/DDBJ whole genome shotgun (WGS) entry which is preliminary data.</text>
</comment>
<dbReference type="EMBL" id="JAHRIP010056906">
    <property type="protein sequence ID" value="MEQ2302644.1"/>
    <property type="molecule type" value="Genomic_DNA"/>
</dbReference>
<accession>A0ABV0Z9T0</accession>
<gene>
    <name evidence="1" type="ORF">AMECASPLE_008797</name>
</gene>
<name>A0ABV0Z9T0_9TELE</name>
<evidence type="ECO:0000313" key="2">
    <source>
        <dbReference type="Proteomes" id="UP001469553"/>
    </source>
</evidence>
<proteinExistence type="predicted"/>
<protein>
    <submittedName>
        <fullName evidence="1">Uncharacterized protein</fullName>
    </submittedName>
</protein>
<sequence>MCSWSREGERARMASASSRHILTVAVAPGSFLIEKVGSLLAQIELLLSSLPLRLQLHLPLYPHHMFFKIPTNDSVIVA</sequence>